<keyword evidence="3" id="KW-1185">Reference proteome</keyword>
<proteinExistence type="predicted"/>
<dbReference type="EMBL" id="JAZHXJ010003417">
    <property type="protein sequence ID" value="KAL1835185.1"/>
    <property type="molecule type" value="Genomic_DNA"/>
</dbReference>
<sequence>MNTLSLGPRGNRYTSPAAQSTGKTTKISRNTRNGEIGEACARIPKQHRWTYLFLPVPLELPHLSGSFVSGKKQSKCLWSEDHRIWVYPRKEKGGKNSQDGGFRRSQRRRGGKEEGTKVRSHRRSAGKERGGTNKEGKEGGGRPPGCEGFAGTEGGMYRRRQMRSSKPSEQ</sequence>
<feature type="compositionally biased region" description="Polar residues" evidence="1">
    <location>
        <begin position="12"/>
        <end position="33"/>
    </location>
</feature>
<evidence type="ECO:0000313" key="3">
    <source>
        <dbReference type="Proteomes" id="UP001586593"/>
    </source>
</evidence>
<dbReference type="Proteomes" id="UP001586593">
    <property type="component" value="Unassembled WGS sequence"/>
</dbReference>
<accession>A0ABR3V037</accession>
<feature type="region of interest" description="Disordered" evidence="1">
    <location>
        <begin position="1"/>
        <end position="33"/>
    </location>
</feature>
<protein>
    <submittedName>
        <fullName evidence="2">Uncharacterized protein</fullName>
    </submittedName>
</protein>
<comment type="caution">
    <text evidence="2">The sequence shown here is derived from an EMBL/GenBank/DDBJ whole genome shotgun (WGS) entry which is preliminary data.</text>
</comment>
<evidence type="ECO:0000313" key="2">
    <source>
        <dbReference type="EMBL" id="KAL1835185.1"/>
    </source>
</evidence>
<feature type="region of interest" description="Disordered" evidence="1">
    <location>
        <begin position="87"/>
        <end position="170"/>
    </location>
</feature>
<reference evidence="2 3" key="1">
    <citation type="journal article" date="2024" name="Commun. Biol.">
        <title>Comparative genomic analysis of thermophilic fungi reveals convergent evolutionary adaptations and gene losses.</title>
        <authorList>
            <person name="Steindorff A.S."/>
            <person name="Aguilar-Pontes M.V."/>
            <person name="Robinson A.J."/>
            <person name="Andreopoulos B."/>
            <person name="LaButti K."/>
            <person name="Kuo A."/>
            <person name="Mondo S."/>
            <person name="Riley R."/>
            <person name="Otillar R."/>
            <person name="Haridas S."/>
            <person name="Lipzen A."/>
            <person name="Grimwood J."/>
            <person name="Schmutz J."/>
            <person name="Clum A."/>
            <person name="Reid I.D."/>
            <person name="Moisan M.C."/>
            <person name="Butler G."/>
            <person name="Nguyen T.T.M."/>
            <person name="Dewar K."/>
            <person name="Conant G."/>
            <person name="Drula E."/>
            <person name="Henrissat B."/>
            <person name="Hansel C."/>
            <person name="Singer S."/>
            <person name="Hutchinson M.I."/>
            <person name="de Vries R.P."/>
            <person name="Natvig D.O."/>
            <person name="Powell A.J."/>
            <person name="Tsang A."/>
            <person name="Grigoriev I.V."/>
        </authorList>
    </citation>
    <scope>NUCLEOTIDE SEQUENCE [LARGE SCALE GENOMIC DNA]</scope>
    <source>
        <strain evidence="2 3">ATCC 24622</strain>
    </source>
</reference>
<name>A0ABR3V037_9PEZI</name>
<evidence type="ECO:0000256" key="1">
    <source>
        <dbReference type="SAM" id="MobiDB-lite"/>
    </source>
</evidence>
<organism evidence="2 3">
    <name type="scientific">Phialemonium thermophilum</name>
    <dbReference type="NCBI Taxonomy" id="223376"/>
    <lineage>
        <taxon>Eukaryota</taxon>
        <taxon>Fungi</taxon>
        <taxon>Dikarya</taxon>
        <taxon>Ascomycota</taxon>
        <taxon>Pezizomycotina</taxon>
        <taxon>Sordariomycetes</taxon>
        <taxon>Sordariomycetidae</taxon>
        <taxon>Cephalothecales</taxon>
        <taxon>Cephalothecaceae</taxon>
        <taxon>Phialemonium</taxon>
    </lineage>
</organism>
<feature type="compositionally biased region" description="Basic and acidic residues" evidence="1">
    <location>
        <begin position="125"/>
        <end position="140"/>
    </location>
</feature>
<gene>
    <name evidence="2" type="ORF">VTK73DRAFT_6086</name>
</gene>